<evidence type="ECO:0000313" key="4">
    <source>
        <dbReference type="Proteomes" id="UP001432322"/>
    </source>
</evidence>
<evidence type="ECO:0000256" key="1">
    <source>
        <dbReference type="SAM" id="Coils"/>
    </source>
</evidence>
<comment type="caution">
    <text evidence="3">The sequence shown here is derived from an EMBL/GenBank/DDBJ whole genome shotgun (WGS) entry which is preliminary data.</text>
</comment>
<keyword evidence="1" id="KW-0175">Coiled coil</keyword>
<protein>
    <submittedName>
        <fullName evidence="3">Uncharacterized protein</fullName>
    </submittedName>
</protein>
<accession>A0AAV5US78</accession>
<keyword evidence="2" id="KW-1133">Transmembrane helix</keyword>
<evidence type="ECO:0000313" key="3">
    <source>
        <dbReference type="EMBL" id="GMT10016.1"/>
    </source>
</evidence>
<feature type="non-terminal residue" evidence="3">
    <location>
        <position position="1"/>
    </location>
</feature>
<sequence length="129" mass="14753">FSDTLIIDSGALSVLSNCTNGNASDPDTGKHWHKWSRRSDCNQRFTGIWRSLLLLSSSSLTVGALLFLLISPLIYAAFEFDARHHRQHQIAVWQRQTRRALEMERKESQADQVEVKDEKQKLVQEVSSI</sequence>
<keyword evidence="4" id="KW-1185">Reference proteome</keyword>
<keyword evidence="2" id="KW-0472">Membrane</keyword>
<dbReference type="Proteomes" id="UP001432322">
    <property type="component" value="Unassembled WGS sequence"/>
</dbReference>
<keyword evidence="2" id="KW-0812">Transmembrane</keyword>
<name>A0AAV5US78_9BILA</name>
<reference evidence="3" key="1">
    <citation type="submission" date="2023-10" db="EMBL/GenBank/DDBJ databases">
        <title>Genome assembly of Pristionchus species.</title>
        <authorList>
            <person name="Yoshida K."/>
            <person name="Sommer R.J."/>
        </authorList>
    </citation>
    <scope>NUCLEOTIDE SEQUENCE</scope>
    <source>
        <strain evidence="3">RS5133</strain>
    </source>
</reference>
<evidence type="ECO:0000256" key="2">
    <source>
        <dbReference type="SAM" id="Phobius"/>
    </source>
</evidence>
<feature type="coiled-coil region" evidence="1">
    <location>
        <begin position="98"/>
        <end position="125"/>
    </location>
</feature>
<gene>
    <name evidence="3" type="ORF">PFISCL1PPCAC_1313</name>
</gene>
<organism evidence="3 4">
    <name type="scientific">Pristionchus fissidentatus</name>
    <dbReference type="NCBI Taxonomy" id="1538716"/>
    <lineage>
        <taxon>Eukaryota</taxon>
        <taxon>Metazoa</taxon>
        <taxon>Ecdysozoa</taxon>
        <taxon>Nematoda</taxon>
        <taxon>Chromadorea</taxon>
        <taxon>Rhabditida</taxon>
        <taxon>Rhabditina</taxon>
        <taxon>Diplogasteromorpha</taxon>
        <taxon>Diplogasteroidea</taxon>
        <taxon>Neodiplogasteridae</taxon>
        <taxon>Pristionchus</taxon>
    </lineage>
</organism>
<proteinExistence type="predicted"/>
<dbReference type="AlphaFoldDB" id="A0AAV5US78"/>
<dbReference type="EMBL" id="BTSY01000001">
    <property type="protein sequence ID" value="GMT10016.1"/>
    <property type="molecule type" value="Genomic_DNA"/>
</dbReference>
<feature type="transmembrane region" description="Helical" evidence="2">
    <location>
        <begin position="52"/>
        <end position="78"/>
    </location>
</feature>